<accession>A0ABW5PGA0</accession>
<sequence length="63" mass="7072">MSKKLSLLFAVLSTLILIGIGASLSYRNLWIAAALLIIWVGFLGFSFIVKARKDRRRYGDAKK</sequence>
<gene>
    <name evidence="2" type="ORF">ACFSUF_15090</name>
</gene>
<name>A0ABW5PGA0_9BACL</name>
<evidence type="ECO:0000313" key="3">
    <source>
        <dbReference type="Proteomes" id="UP001597541"/>
    </source>
</evidence>
<keyword evidence="3" id="KW-1185">Reference proteome</keyword>
<feature type="transmembrane region" description="Helical" evidence="1">
    <location>
        <begin position="31"/>
        <end position="49"/>
    </location>
</feature>
<dbReference type="Proteomes" id="UP001597541">
    <property type="component" value="Unassembled WGS sequence"/>
</dbReference>
<evidence type="ECO:0000256" key="1">
    <source>
        <dbReference type="SAM" id="Phobius"/>
    </source>
</evidence>
<organism evidence="2 3">
    <name type="scientific">Paenibacillus gansuensis</name>
    <dbReference type="NCBI Taxonomy" id="306542"/>
    <lineage>
        <taxon>Bacteria</taxon>
        <taxon>Bacillati</taxon>
        <taxon>Bacillota</taxon>
        <taxon>Bacilli</taxon>
        <taxon>Bacillales</taxon>
        <taxon>Paenibacillaceae</taxon>
        <taxon>Paenibacillus</taxon>
    </lineage>
</organism>
<keyword evidence="1" id="KW-1133">Transmembrane helix</keyword>
<comment type="caution">
    <text evidence="2">The sequence shown here is derived from an EMBL/GenBank/DDBJ whole genome shotgun (WGS) entry which is preliminary data.</text>
</comment>
<dbReference type="EMBL" id="JBHUME010000008">
    <property type="protein sequence ID" value="MFD2613756.1"/>
    <property type="molecule type" value="Genomic_DNA"/>
</dbReference>
<evidence type="ECO:0000313" key="2">
    <source>
        <dbReference type="EMBL" id="MFD2613756.1"/>
    </source>
</evidence>
<keyword evidence="1" id="KW-0472">Membrane</keyword>
<keyword evidence="1" id="KW-0812">Transmembrane</keyword>
<proteinExistence type="predicted"/>
<dbReference type="RefSeq" id="WP_377603833.1">
    <property type="nucleotide sequence ID" value="NZ_JBHUME010000008.1"/>
</dbReference>
<dbReference type="InterPro" id="IPR035211">
    <property type="entry name" value="DUF5325"/>
</dbReference>
<protein>
    <submittedName>
        <fullName evidence="2">DUF5325 family protein</fullName>
    </submittedName>
</protein>
<reference evidence="3" key="1">
    <citation type="journal article" date="2019" name="Int. J. Syst. Evol. Microbiol.">
        <title>The Global Catalogue of Microorganisms (GCM) 10K type strain sequencing project: providing services to taxonomists for standard genome sequencing and annotation.</title>
        <authorList>
            <consortium name="The Broad Institute Genomics Platform"/>
            <consortium name="The Broad Institute Genome Sequencing Center for Infectious Disease"/>
            <person name="Wu L."/>
            <person name="Ma J."/>
        </authorList>
    </citation>
    <scope>NUCLEOTIDE SEQUENCE [LARGE SCALE GENOMIC DNA]</scope>
    <source>
        <strain evidence="3">KCTC 3950</strain>
    </source>
</reference>
<dbReference type="Pfam" id="PF17259">
    <property type="entry name" value="DUF5325"/>
    <property type="match status" value="1"/>
</dbReference>